<dbReference type="GO" id="GO:0005739">
    <property type="term" value="C:mitochondrion"/>
    <property type="evidence" value="ECO:0007669"/>
    <property type="project" value="GOC"/>
</dbReference>
<evidence type="ECO:0000259" key="1">
    <source>
        <dbReference type="Pfam" id="PF10276"/>
    </source>
</evidence>
<sequence>MYLLANLPYKRRRVVKCQSSSYYFFFLGIKKMFSINSFKNALKCKRFVNFRLIRMRSDLKEITHTGQIWTEDDYRNVRFMNAKRWVNKNWGVKLAHQIETIITPKRVVYCDGDGPLGHPRVYICLDKPTKHWCHYCLKSFVKTEHAAAVLGKTPKK</sequence>
<feature type="domain" description="Zinc finger CHCC-type" evidence="1">
    <location>
        <begin position="106"/>
        <end position="137"/>
    </location>
</feature>
<accession>A0A0K8UJ74</accession>
<dbReference type="AlphaFoldDB" id="A0A0K8UJ74"/>
<reference evidence="2" key="1">
    <citation type="submission" date="2015-06" db="EMBL/GenBank/DDBJ databases">
        <authorList>
            <person name="Hoefler B.C."/>
            <person name="Straight P.D."/>
        </authorList>
    </citation>
    <scope>NUCLEOTIDE SEQUENCE</scope>
</reference>
<dbReference type="GO" id="GO:0006120">
    <property type="term" value="P:mitochondrial electron transport, NADH to ubiquinone"/>
    <property type="evidence" value="ECO:0007669"/>
    <property type="project" value="TreeGrafter"/>
</dbReference>
<name>A0A0K8UJ74_BACLA</name>
<organism evidence="2">
    <name type="scientific">Bactrocera latifrons</name>
    <name type="common">Malaysian fruit fly</name>
    <name type="synonym">Chaetodacus latifrons</name>
    <dbReference type="NCBI Taxonomy" id="174628"/>
    <lineage>
        <taxon>Eukaryota</taxon>
        <taxon>Metazoa</taxon>
        <taxon>Ecdysozoa</taxon>
        <taxon>Arthropoda</taxon>
        <taxon>Hexapoda</taxon>
        <taxon>Insecta</taxon>
        <taxon>Pterygota</taxon>
        <taxon>Neoptera</taxon>
        <taxon>Endopterygota</taxon>
        <taxon>Diptera</taxon>
        <taxon>Brachycera</taxon>
        <taxon>Muscomorpha</taxon>
        <taxon>Tephritoidea</taxon>
        <taxon>Tephritidae</taxon>
        <taxon>Bactrocera</taxon>
        <taxon>Bactrocera</taxon>
    </lineage>
</organism>
<dbReference type="OrthoDB" id="307899at2759"/>
<evidence type="ECO:0000313" key="2">
    <source>
        <dbReference type="EMBL" id="JAI26390.1"/>
    </source>
</evidence>
<dbReference type="PANTHER" id="PTHR13156">
    <property type="entry name" value="NADH-UBIQUINONE OXIDOREDUCTASE 13 KD-A SUBUNIT"/>
    <property type="match status" value="1"/>
</dbReference>
<dbReference type="EMBL" id="GDHF01025924">
    <property type="protein sequence ID" value="JAI26390.1"/>
    <property type="molecule type" value="Transcribed_RNA"/>
</dbReference>
<dbReference type="InterPro" id="IPR019401">
    <property type="entry name" value="Znf_CHCC"/>
</dbReference>
<protein>
    <submittedName>
        <fullName evidence="2">NADH dehydrogenase [ubiquinone] iron-sulfur protein 6, mitochondrial</fullName>
    </submittedName>
</protein>
<dbReference type="Gene3D" id="2.60.260.40">
    <property type="entry name" value="q5lls5 like domains"/>
    <property type="match status" value="1"/>
</dbReference>
<dbReference type="Pfam" id="PF10276">
    <property type="entry name" value="zf-CHCC"/>
    <property type="match status" value="1"/>
</dbReference>
<proteinExistence type="predicted"/>
<dbReference type="PANTHER" id="PTHR13156:SF0">
    <property type="entry name" value="NADH DEHYDROGENASE [UBIQUINONE] IRON-SULFUR PROTEIN 6, MITOCHONDRIAL"/>
    <property type="match status" value="1"/>
</dbReference>
<gene>
    <name evidence="2" type="primary">Ndufs6</name>
    <name evidence="2" type="ORF">c0_g3_i1</name>
</gene>
<keyword evidence="2" id="KW-0830">Ubiquinone</keyword>